<dbReference type="PANTHER" id="PTHR36932:SF1">
    <property type="entry name" value="CAPSULAR POLYSACCHARIDE BIOSYNTHESIS PROTEIN"/>
    <property type="match status" value="1"/>
</dbReference>
<dbReference type="InterPro" id="IPR042099">
    <property type="entry name" value="ANL_N_sf"/>
</dbReference>
<accession>A0ABM8UG64</accession>
<dbReference type="GO" id="GO:0047475">
    <property type="term" value="F:phenylacetate-CoA ligase activity"/>
    <property type="evidence" value="ECO:0007669"/>
    <property type="project" value="UniProtKB-EC"/>
</dbReference>
<dbReference type="RefSeq" id="WP_215218233.1">
    <property type="nucleotide sequence ID" value="NZ_OU015430.1"/>
</dbReference>
<keyword evidence="2" id="KW-1185">Reference proteome</keyword>
<evidence type="ECO:0000313" key="1">
    <source>
        <dbReference type="EMBL" id="CAG4974293.1"/>
    </source>
</evidence>
<proteinExistence type="predicted"/>
<reference evidence="1 2" key="1">
    <citation type="submission" date="2021-04" db="EMBL/GenBank/DDBJ databases">
        <authorList>
            <person name="Rodrigo-Torres L."/>
            <person name="Arahal R. D."/>
            <person name="Lucena T."/>
        </authorList>
    </citation>
    <scope>NUCLEOTIDE SEQUENCE [LARGE SCALE GENOMIC DNA]</scope>
    <source>
        <strain evidence="1 2">CECT 30171</strain>
    </source>
</reference>
<dbReference type="SUPFAM" id="SSF56801">
    <property type="entry name" value="Acetyl-CoA synthetase-like"/>
    <property type="match status" value="1"/>
</dbReference>
<dbReference type="Proteomes" id="UP000680116">
    <property type="component" value="Chromosome"/>
</dbReference>
<keyword evidence="1" id="KW-0436">Ligase</keyword>
<sequence length="450" mass="50317">MNLYEPLFRHLLFPAYESGLRRRRTLAYLREYEASQWLSADALAALQWHRLQRLVEHCWNEVPYYRERWRQAGLAGAGDIRGPDDYARLPVLTKQDVRDNLERLVAPAYRGRLLYKATGGSTGEPMRFGYTRESYERRMAGMHRGYGWSGARLGQRTLYLWGASLSASGLPRIKDELYHAAFNRKVLNAFLMTEAAMPRYVDAIAKYRPQVVVSYVAPLVNLARWMIAHGRTVPPPERILTAAEALLAPDRATIEQAFGCPVHNTYGCREVMLIAAECTHRDGLHISADHLKVEFGAPLDPERPDGPAELLVTDLHNYGMPLLRYANGDLGTPMAGTCACGRGLPRLASVDGRKLDTLRTPDGRVVPGEFVVYALLGVEGIRRYQVVQRQLDTLEVVLVRGEGFGDDTVAAVRRELARAMGTDVACNFSYVDSIPLTASGKLRVTVSELS</sequence>
<organism evidence="1 2">
    <name type="scientific">Novilysobacter luteus</name>
    <dbReference type="NCBI Taxonomy" id="2822368"/>
    <lineage>
        <taxon>Bacteria</taxon>
        <taxon>Pseudomonadati</taxon>
        <taxon>Pseudomonadota</taxon>
        <taxon>Gammaproteobacteria</taxon>
        <taxon>Lysobacterales</taxon>
        <taxon>Lysobacteraceae</taxon>
        <taxon>Novilysobacter</taxon>
    </lineage>
</organism>
<dbReference type="EC" id="6.2.1.30" evidence="1"/>
<dbReference type="Gene3D" id="3.40.50.12780">
    <property type="entry name" value="N-terminal domain of ligase-like"/>
    <property type="match status" value="1"/>
</dbReference>
<evidence type="ECO:0000313" key="2">
    <source>
        <dbReference type="Proteomes" id="UP000680116"/>
    </source>
</evidence>
<gene>
    <name evidence="1" type="ORF">LYB30171_01642</name>
</gene>
<protein>
    <submittedName>
        <fullName evidence="1">Phenylacetate-coenzyme A ligase</fullName>
        <ecNumber evidence="1">6.2.1.30</ecNumber>
    </submittedName>
</protein>
<dbReference type="InterPro" id="IPR053158">
    <property type="entry name" value="CapK_Type1_Caps_Biosynth"/>
</dbReference>
<dbReference type="EMBL" id="OU015430">
    <property type="protein sequence ID" value="CAG4974293.1"/>
    <property type="molecule type" value="Genomic_DNA"/>
</dbReference>
<dbReference type="PANTHER" id="PTHR36932">
    <property type="entry name" value="CAPSULAR POLYSACCHARIDE BIOSYNTHESIS PROTEIN"/>
    <property type="match status" value="1"/>
</dbReference>
<name>A0ABM8UG64_9GAMM</name>